<dbReference type="Proteomes" id="UP000243459">
    <property type="component" value="Chromosome 1"/>
</dbReference>
<protein>
    <recommendedName>
        <fullName evidence="6">WRKY domain-containing protein</fullName>
    </recommendedName>
</protein>
<dbReference type="PROSITE" id="PS50811">
    <property type="entry name" value="WRKY"/>
    <property type="match status" value="1"/>
</dbReference>
<dbReference type="GO" id="GO:0005634">
    <property type="term" value="C:nucleus"/>
    <property type="evidence" value="ECO:0007669"/>
    <property type="project" value="UniProtKB-SubCell"/>
</dbReference>
<keyword evidence="4" id="KW-0804">Transcription</keyword>
<dbReference type="EMBL" id="CM007381">
    <property type="protein sequence ID" value="ONK80594.1"/>
    <property type="molecule type" value="Genomic_DNA"/>
</dbReference>
<dbReference type="SMART" id="SM00774">
    <property type="entry name" value="WRKY"/>
    <property type="match status" value="1"/>
</dbReference>
<dbReference type="InterPro" id="IPR003657">
    <property type="entry name" value="WRKY_dom"/>
</dbReference>
<dbReference type="GO" id="GO:0003700">
    <property type="term" value="F:DNA-binding transcription factor activity"/>
    <property type="evidence" value="ECO:0007669"/>
    <property type="project" value="InterPro"/>
</dbReference>
<evidence type="ECO:0000259" key="6">
    <source>
        <dbReference type="PROSITE" id="PS50811"/>
    </source>
</evidence>
<proteinExistence type="predicted"/>
<evidence type="ECO:0000256" key="3">
    <source>
        <dbReference type="ARBA" id="ARBA00023125"/>
    </source>
</evidence>
<reference evidence="8" key="1">
    <citation type="journal article" date="2017" name="Nat. Commun.">
        <title>The asparagus genome sheds light on the origin and evolution of a young Y chromosome.</title>
        <authorList>
            <person name="Harkess A."/>
            <person name="Zhou J."/>
            <person name="Xu C."/>
            <person name="Bowers J.E."/>
            <person name="Van der Hulst R."/>
            <person name="Ayyampalayam S."/>
            <person name="Mercati F."/>
            <person name="Riccardi P."/>
            <person name="McKain M.R."/>
            <person name="Kakrana A."/>
            <person name="Tang H."/>
            <person name="Ray J."/>
            <person name="Groenendijk J."/>
            <person name="Arikit S."/>
            <person name="Mathioni S.M."/>
            <person name="Nakano M."/>
            <person name="Shan H."/>
            <person name="Telgmann-Rauber A."/>
            <person name="Kanno A."/>
            <person name="Yue Z."/>
            <person name="Chen H."/>
            <person name="Li W."/>
            <person name="Chen Y."/>
            <person name="Xu X."/>
            <person name="Zhang Y."/>
            <person name="Luo S."/>
            <person name="Chen H."/>
            <person name="Gao J."/>
            <person name="Mao Z."/>
            <person name="Pires J.C."/>
            <person name="Luo M."/>
            <person name="Kudrna D."/>
            <person name="Wing R.A."/>
            <person name="Meyers B.C."/>
            <person name="Yi K."/>
            <person name="Kong H."/>
            <person name="Lavrijsen P."/>
            <person name="Sunseri F."/>
            <person name="Falavigna A."/>
            <person name="Ye Y."/>
            <person name="Leebens-Mack J.H."/>
            <person name="Chen G."/>
        </authorList>
    </citation>
    <scope>NUCLEOTIDE SEQUENCE [LARGE SCALE GENOMIC DNA]</scope>
    <source>
        <strain evidence="8">cv. DH0086</strain>
    </source>
</reference>
<dbReference type="Pfam" id="PF03106">
    <property type="entry name" value="WRKY"/>
    <property type="match status" value="1"/>
</dbReference>
<keyword evidence="8" id="KW-1185">Reference proteome</keyword>
<keyword evidence="5" id="KW-0539">Nucleus</keyword>
<keyword evidence="2" id="KW-0805">Transcription regulation</keyword>
<feature type="domain" description="WRKY" evidence="6">
    <location>
        <begin position="262"/>
        <end position="333"/>
    </location>
</feature>
<evidence type="ECO:0000256" key="5">
    <source>
        <dbReference type="ARBA" id="ARBA00023242"/>
    </source>
</evidence>
<dbReference type="PANTHER" id="PTHR32096:SF18">
    <property type="entry name" value="DISEASE RESISTANCE PROTEIN RRS1B-RELATED"/>
    <property type="match status" value="1"/>
</dbReference>
<dbReference type="SUPFAM" id="SSF118290">
    <property type="entry name" value="WRKY DNA-binding domain"/>
    <property type="match status" value="1"/>
</dbReference>
<dbReference type="InterPro" id="IPR044810">
    <property type="entry name" value="WRKY_plant"/>
</dbReference>
<evidence type="ECO:0000256" key="1">
    <source>
        <dbReference type="ARBA" id="ARBA00004123"/>
    </source>
</evidence>
<evidence type="ECO:0000313" key="7">
    <source>
        <dbReference type="EMBL" id="ONK80594.1"/>
    </source>
</evidence>
<dbReference type="GO" id="GO:0000976">
    <property type="term" value="F:transcription cis-regulatory region binding"/>
    <property type="evidence" value="ECO:0007669"/>
    <property type="project" value="TreeGrafter"/>
</dbReference>
<evidence type="ECO:0000256" key="2">
    <source>
        <dbReference type="ARBA" id="ARBA00023015"/>
    </source>
</evidence>
<dbReference type="Gene3D" id="2.20.25.80">
    <property type="entry name" value="WRKY domain"/>
    <property type="match status" value="1"/>
</dbReference>
<gene>
    <name evidence="7" type="ORF">A4U43_C01F19570</name>
</gene>
<evidence type="ECO:0000256" key="4">
    <source>
        <dbReference type="ARBA" id="ARBA00023163"/>
    </source>
</evidence>
<dbReference type="PANTHER" id="PTHR32096">
    <property type="entry name" value="WRKY TRANSCRIPTION FACTOR 30-RELATED-RELATED"/>
    <property type="match status" value="1"/>
</dbReference>
<comment type="subcellular location">
    <subcellularLocation>
        <location evidence="1">Nucleus</location>
    </subcellularLocation>
</comment>
<evidence type="ECO:0000313" key="8">
    <source>
        <dbReference type="Proteomes" id="UP000243459"/>
    </source>
</evidence>
<dbReference type="InterPro" id="IPR036576">
    <property type="entry name" value="WRKY_dom_sf"/>
</dbReference>
<organism evidence="7 8">
    <name type="scientific">Asparagus officinalis</name>
    <name type="common">Garden asparagus</name>
    <dbReference type="NCBI Taxonomy" id="4686"/>
    <lineage>
        <taxon>Eukaryota</taxon>
        <taxon>Viridiplantae</taxon>
        <taxon>Streptophyta</taxon>
        <taxon>Embryophyta</taxon>
        <taxon>Tracheophyta</taxon>
        <taxon>Spermatophyta</taxon>
        <taxon>Magnoliopsida</taxon>
        <taxon>Liliopsida</taxon>
        <taxon>Asparagales</taxon>
        <taxon>Asparagaceae</taxon>
        <taxon>Asparagoideae</taxon>
        <taxon>Asparagus</taxon>
    </lineage>
</organism>
<sequence>MEWDDGDLMSIVQSCSLMKGKALVTTFDSFSHRPPLSPRPIPSSILEESMLPMVSNSFSLLSPPLTSPPIRIEGRMLPVIANPFDPSSNLLPLSPPPLPSLRMEEIMLPAISNPFDLFSNLLPLSPPPHPPPLPPMRNKEALMSMESNSFDSFSNLLHLSPPPLPPMRNKEVMMSMESNSFDPFSNLLPLSPHQSFISMDEKMSPLTSSSCSFLPPLHQPLFPMKKEERIKNPRMTAKVKRREKPKIRNGGLKWEVKKVCLDKNIIFGDFWAWRKYGEKKIKHSANIHREYYKCSNNDTKKTNCQAKRRIERNSDDPQTLTIAYAGEHNHQLPIRRHSHSRPSEDVFSPLSVLLPTTTSPSVEEEEEDDGDVADVEVADDEGFFLKESGCSKLKMKEMAIAIASSSSALDDED</sequence>
<name>A0A5P1FRG2_ASPOF</name>
<keyword evidence="3" id="KW-0238">DNA-binding</keyword>
<dbReference type="Gramene" id="ONK80594">
    <property type="protein sequence ID" value="ONK80594"/>
    <property type="gene ID" value="A4U43_C01F19570"/>
</dbReference>
<accession>A0A5P1FRG2</accession>
<dbReference type="AlphaFoldDB" id="A0A5P1FRG2"/>